<feature type="region of interest" description="Disordered" evidence="1">
    <location>
        <begin position="102"/>
        <end position="138"/>
    </location>
</feature>
<dbReference type="AlphaFoldDB" id="A0A699ZAN3"/>
<protein>
    <submittedName>
        <fullName evidence="3">Uncharacterized protein</fullName>
    </submittedName>
</protein>
<reference evidence="3 4" key="1">
    <citation type="submission" date="2020-02" db="EMBL/GenBank/DDBJ databases">
        <title>Draft genome sequence of Haematococcus lacustris strain NIES-144.</title>
        <authorList>
            <person name="Morimoto D."/>
            <person name="Nakagawa S."/>
            <person name="Yoshida T."/>
            <person name="Sawayama S."/>
        </authorList>
    </citation>
    <scope>NUCLEOTIDE SEQUENCE [LARGE SCALE GENOMIC DNA]</scope>
    <source>
        <strain evidence="3 4">NIES-144</strain>
    </source>
</reference>
<keyword evidence="4" id="KW-1185">Reference proteome</keyword>
<keyword evidence="2" id="KW-1133">Transmembrane helix</keyword>
<evidence type="ECO:0000256" key="2">
    <source>
        <dbReference type="SAM" id="Phobius"/>
    </source>
</evidence>
<evidence type="ECO:0000313" key="3">
    <source>
        <dbReference type="EMBL" id="GFH19211.1"/>
    </source>
</evidence>
<proteinExistence type="predicted"/>
<feature type="transmembrane region" description="Helical" evidence="2">
    <location>
        <begin position="69"/>
        <end position="93"/>
    </location>
</feature>
<accession>A0A699ZAN3</accession>
<keyword evidence="2" id="KW-0472">Membrane</keyword>
<dbReference type="EMBL" id="BLLF01001424">
    <property type="protein sequence ID" value="GFH19211.1"/>
    <property type="molecule type" value="Genomic_DNA"/>
</dbReference>
<gene>
    <name evidence="3" type="ORF">HaLaN_16123</name>
</gene>
<evidence type="ECO:0000313" key="4">
    <source>
        <dbReference type="Proteomes" id="UP000485058"/>
    </source>
</evidence>
<evidence type="ECO:0000256" key="1">
    <source>
        <dbReference type="SAM" id="MobiDB-lite"/>
    </source>
</evidence>
<keyword evidence="2" id="KW-0812">Transmembrane</keyword>
<dbReference type="Proteomes" id="UP000485058">
    <property type="component" value="Unassembled WGS sequence"/>
</dbReference>
<sequence length="202" mass="20121">MPSLLKSSDGYCQALALAALPNQALPDQALPNQATPAYEVETGAGGFGDGYRLPSPGEGEGTTKLSPGALAGVIVGSILASILLLMLLAVLVLRSLKGPPANKVGTGAAGGRRPPTPGRPATAASAGGGHSRRPGPAFTHTPAVQAAAAAVGQELAAQVQGRVVVLHAAGAALLPGCRLTRHSHQALSLPCPMPWCASERLG</sequence>
<name>A0A699ZAN3_HAELA</name>
<organism evidence="3 4">
    <name type="scientific">Haematococcus lacustris</name>
    <name type="common">Green alga</name>
    <name type="synonym">Haematococcus pluvialis</name>
    <dbReference type="NCBI Taxonomy" id="44745"/>
    <lineage>
        <taxon>Eukaryota</taxon>
        <taxon>Viridiplantae</taxon>
        <taxon>Chlorophyta</taxon>
        <taxon>core chlorophytes</taxon>
        <taxon>Chlorophyceae</taxon>
        <taxon>CS clade</taxon>
        <taxon>Chlamydomonadales</taxon>
        <taxon>Haematococcaceae</taxon>
        <taxon>Haematococcus</taxon>
    </lineage>
</organism>
<comment type="caution">
    <text evidence="3">The sequence shown here is derived from an EMBL/GenBank/DDBJ whole genome shotgun (WGS) entry which is preliminary data.</text>
</comment>